<evidence type="ECO:0000256" key="1">
    <source>
        <dbReference type="SAM" id="MobiDB-lite"/>
    </source>
</evidence>
<keyword evidence="3" id="KW-1185">Reference proteome</keyword>
<accession>A0ABM7YE24</accession>
<protein>
    <recommendedName>
        <fullName evidence="4">Lipoprotein</fullName>
    </recommendedName>
</protein>
<evidence type="ECO:0008006" key="4">
    <source>
        <dbReference type="Google" id="ProtNLM"/>
    </source>
</evidence>
<gene>
    <name evidence="2" type="ORF">CATMQ487_00080</name>
</gene>
<dbReference type="EMBL" id="AP025730">
    <property type="protein sequence ID" value="BDI03038.1"/>
    <property type="molecule type" value="Genomic_DNA"/>
</dbReference>
<dbReference type="Proteomes" id="UP001057498">
    <property type="component" value="Chromosome"/>
</dbReference>
<proteinExistence type="predicted"/>
<dbReference type="RefSeq" id="WP_251971364.1">
    <property type="nucleotide sequence ID" value="NZ_AP025730.1"/>
</dbReference>
<feature type="compositionally biased region" description="Basic and acidic residues" evidence="1">
    <location>
        <begin position="170"/>
        <end position="180"/>
    </location>
</feature>
<organism evidence="2 3">
    <name type="scientific">Sphaerotilus microaerophilus</name>
    <dbReference type="NCBI Taxonomy" id="2914710"/>
    <lineage>
        <taxon>Bacteria</taxon>
        <taxon>Pseudomonadati</taxon>
        <taxon>Pseudomonadota</taxon>
        <taxon>Betaproteobacteria</taxon>
        <taxon>Burkholderiales</taxon>
        <taxon>Sphaerotilaceae</taxon>
        <taxon>Sphaerotilus</taxon>
    </lineage>
</organism>
<evidence type="ECO:0000313" key="2">
    <source>
        <dbReference type="EMBL" id="BDI03038.1"/>
    </source>
</evidence>
<evidence type="ECO:0000313" key="3">
    <source>
        <dbReference type="Proteomes" id="UP001057498"/>
    </source>
</evidence>
<sequence length="180" mass="19706">MSALPEVLPPALPSRVQRMSCPLVLLGAAVLAGCVAYAPGELALGSPVDALRQRMGEPTARHALPDGTTRLEYARGPAGLHTFMVDVDAAGRVQSWTQVLEGPSFARVQPGWSLAQVRREFGTPTQDHAYARLAQRVWSYRWNSWDCTWFQVTFSLPQEEVSATGSGPDPRCEVDNDRTD</sequence>
<name>A0ABM7YE24_9BURK</name>
<reference evidence="2" key="1">
    <citation type="submission" date="2022-04" db="EMBL/GenBank/DDBJ databases">
        <title>Whole genome sequence of Sphaerotilus sp. FB-5.</title>
        <authorList>
            <person name="Takeda M."/>
            <person name="Narihara S."/>
            <person name="Akimoto M."/>
            <person name="Akimoto R."/>
            <person name="Nishiyashiki S."/>
            <person name="Murakami T."/>
        </authorList>
    </citation>
    <scope>NUCLEOTIDE SEQUENCE</scope>
    <source>
        <strain evidence="2">FB-5</strain>
    </source>
</reference>
<feature type="region of interest" description="Disordered" evidence="1">
    <location>
        <begin position="160"/>
        <end position="180"/>
    </location>
</feature>